<dbReference type="AlphaFoldDB" id="A0A5P1X1C0"/>
<keyword evidence="5" id="KW-0808">Transferase</keyword>
<keyword evidence="2" id="KW-0378">Hydrolase</keyword>
<feature type="domain" description="Carboxyltransferase" evidence="4">
    <location>
        <begin position="24"/>
        <end position="303"/>
    </location>
</feature>
<dbReference type="RefSeq" id="WP_137601547.1">
    <property type="nucleotide sequence ID" value="NZ_BJEB01000011.1"/>
</dbReference>
<dbReference type="PANTHER" id="PTHR43309">
    <property type="entry name" value="5-OXOPROLINASE SUBUNIT C"/>
    <property type="match status" value="1"/>
</dbReference>
<dbReference type="GO" id="GO:0016740">
    <property type="term" value="F:transferase activity"/>
    <property type="evidence" value="ECO:0007669"/>
    <property type="project" value="UniProtKB-KW"/>
</dbReference>
<sequence length="333" mass="36149">MGIRIVKAGVLTTVQDAGRLNFQANGFSVSGTMDQQAANLANLLVGNLANQAVLEYSIVGPTLVFTKAIVFAITGAISTSYLNGNEIENNKAYIASKNDRLEIGPMLSGRYGYLAVSGGIQVPPVMQSRSTSLKYHLGGFNGRALVEGDFVNVIEPFIRVPALEDRAIPVESFDQDVTIRVTAGPQSQYFNQDELDQFTSQTFWVSNDTDRMGMRLTGNTIETSGVPEMLSEATVMGQIQVPKNGDPIVLLADRQTSGGYPVIAVVASVDLSKLVQLNPNQSVHFKMISLTESQQLNRQMIAKREQLAAKFDAEANSGVDTRVVARRVARLFK</sequence>
<dbReference type="Gene3D" id="2.40.100.10">
    <property type="entry name" value="Cyclophilin-like"/>
    <property type="match status" value="1"/>
</dbReference>
<dbReference type="Pfam" id="PF02626">
    <property type="entry name" value="CT_A_B"/>
    <property type="match status" value="1"/>
</dbReference>
<keyword evidence="6" id="KW-1185">Reference proteome</keyword>
<dbReference type="NCBIfam" id="TIGR00724">
    <property type="entry name" value="urea_amlyse_rel"/>
    <property type="match status" value="1"/>
</dbReference>
<dbReference type="KEGG" id="lnn:F0161_04480"/>
<dbReference type="Proteomes" id="UP000325295">
    <property type="component" value="Chromosome"/>
</dbReference>
<organism evidence="5 6">
    <name type="scientific">Paucilactobacillus nenjiangensis</name>
    <dbReference type="NCBI Taxonomy" id="1296540"/>
    <lineage>
        <taxon>Bacteria</taxon>
        <taxon>Bacillati</taxon>
        <taxon>Bacillota</taxon>
        <taxon>Bacilli</taxon>
        <taxon>Lactobacillales</taxon>
        <taxon>Lactobacillaceae</taxon>
        <taxon>Paucilactobacillus</taxon>
    </lineage>
</organism>
<dbReference type="InterPro" id="IPR003778">
    <property type="entry name" value="CT_A_B"/>
</dbReference>
<dbReference type="EMBL" id="CP043939">
    <property type="protein sequence ID" value="QER67185.1"/>
    <property type="molecule type" value="Genomic_DNA"/>
</dbReference>
<proteinExistence type="predicted"/>
<evidence type="ECO:0000313" key="5">
    <source>
        <dbReference type="EMBL" id="QER67185.1"/>
    </source>
</evidence>
<accession>A0A5P1X1C0</accession>
<dbReference type="GO" id="GO:0016787">
    <property type="term" value="F:hydrolase activity"/>
    <property type="evidence" value="ECO:0007669"/>
    <property type="project" value="UniProtKB-KW"/>
</dbReference>
<dbReference type="OrthoDB" id="9782422at2"/>
<gene>
    <name evidence="5" type="ORF">F0161_04480</name>
</gene>
<protein>
    <submittedName>
        <fullName evidence="5">Biotin-dependent carboxyltransferase</fullName>
    </submittedName>
</protein>
<dbReference type="SMART" id="SM00797">
    <property type="entry name" value="AHS2"/>
    <property type="match status" value="1"/>
</dbReference>
<keyword evidence="3" id="KW-0067">ATP-binding</keyword>
<name>A0A5P1X1C0_9LACO</name>
<evidence type="ECO:0000256" key="1">
    <source>
        <dbReference type="ARBA" id="ARBA00022741"/>
    </source>
</evidence>
<evidence type="ECO:0000313" key="6">
    <source>
        <dbReference type="Proteomes" id="UP000325295"/>
    </source>
</evidence>
<dbReference type="PANTHER" id="PTHR43309:SF5">
    <property type="entry name" value="5-OXOPROLINASE SUBUNIT C"/>
    <property type="match status" value="1"/>
</dbReference>
<keyword evidence="1" id="KW-0547">Nucleotide-binding</keyword>
<reference evidence="5 6" key="1">
    <citation type="submission" date="2019-09" db="EMBL/GenBank/DDBJ databases">
        <title>Complete Genome Sequence of Lactobacillus nenjiangensis SH-Y15, isolated from sauerkraut.</title>
        <authorList>
            <person name="Yang H."/>
        </authorList>
    </citation>
    <scope>NUCLEOTIDE SEQUENCE [LARGE SCALE GENOMIC DNA]</scope>
    <source>
        <strain evidence="5 6">SH-Y15</strain>
    </source>
</reference>
<evidence type="ECO:0000256" key="3">
    <source>
        <dbReference type="ARBA" id="ARBA00022840"/>
    </source>
</evidence>
<dbReference type="GO" id="GO:0005524">
    <property type="term" value="F:ATP binding"/>
    <property type="evidence" value="ECO:0007669"/>
    <property type="project" value="UniProtKB-KW"/>
</dbReference>
<dbReference type="SUPFAM" id="SSF50891">
    <property type="entry name" value="Cyclophilin-like"/>
    <property type="match status" value="1"/>
</dbReference>
<evidence type="ECO:0000256" key="2">
    <source>
        <dbReference type="ARBA" id="ARBA00022801"/>
    </source>
</evidence>
<evidence type="ECO:0000259" key="4">
    <source>
        <dbReference type="SMART" id="SM00797"/>
    </source>
</evidence>
<dbReference type="InterPro" id="IPR029000">
    <property type="entry name" value="Cyclophilin-like_dom_sf"/>
</dbReference>
<dbReference type="InterPro" id="IPR052708">
    <property type="entry name" value="PxpC"/>
</dbReference>